<feature type="region of interest" description="Disordered" evidence="3">
    <location>
        <begin position="308"/>
        <end position="421"/>
    </location>
</feature>
<feature type="region of interest" description="Disordered" evidence="3">
    <location>
        <begin position="190"/>
        <end position="214"/>
    </location>
</feature>
<dbReference type="InterPro" id="IPR019273">
    <property type="entry name" value="Lunapark_Znf"/>
</dbReference>
<keyword evidence="2" id="KW-0479">Metal-binding</keyword>
<comment type="similarity">
    <text evidence="1 2">Belongs to the lunapark family.</text>
</comment>
<feature type="region of interest" description="Disordered" evidence="3">
    <location>
        <begin position="436"/>
        <end position="457"/>
    </location>
</feature>
<evidence type="ECO:0000259" key="4">
    <source>
        <dbReference type="Pfam" id="PF10058"/>
    </source>
</evidence>
<gene>
    <name evidence="5" type="ORF">SPHA_55225</name>
</gene>
<evidence type="ECO:0000313" key="5">
    <source>
        <dbReference type="EMBL" id="CAE1302829.1"/>
    </source>
</evidence>
<organism evidence="5 6">
    <name type="scientific">Acanthosepion pharaonis</name>
    <name type="common">Pharaoh cuttlefish</name>
    <name type="synonym">Sepia pharaonis</name>
    <dbReference type="NCBI Taxonomy" id="158019"/>
    <lineage>
        <taxon>Eukaryota</taxon>
        <taxon>Metazoa</taxon>
        <taxon>Spiralia</taxon>
        <taxon>Lophotrochozoa</taxon>
        <taxon>Mollusca</taxon>
        <taxon>Cephalopoda</taxon>
        <taxon>Coleoidea</taxon>
        <taxon>Decapodiformes</taxon>
        <taxon>Sepiida</taxon>
        <taxon>Sepiina</taxon>
        <taxon>Sepiidae</taxon>
        <taxon>Acanthosepion</taxon>
    </lineage>
</organism>
<proteinExistence type="inferred from homology"/>
<evidence type="ECO:0000256" key="1">
    <source>
        <dbReference type="ARBA" id="ARBA00009940"/>
    </source>
</evidence>
<evidence type="ECO:0000256" key="2">
    <source>
        <dbReference type="RuleBase" id="RU367073"/>
    </source>
</evidence>
<feature type="transmembrane region" description="Helical" evidence="2">
    <location>
        <begin position="73"/>
        <end position="90"/>
    </location>
</feature>
<dbReference type="GO" id="GO:0008270">
    <property type="term" value="F:zinc ion binding"/>
    <property type="evidence" value="ECO:0007669"/>
    <property type="project" value="UniProtKB-KW"/>
</dbReference>
<reference evidence="5" key="1">
    <citation type="submission" date="2021-01" db="EMBL/GenBank/DDBJ databases">
        <authorList>
            <person name="Li R."/>
            <person name="Bekaert M."/>
        </authorList>
    </citation>
    <scope>NUCLEOTIDE SEQUENCE</scope>
    <source>
        <strain evidence="5">Farmed</strain>
    </source>
</reference>
<feature type="domain" description="Lunapark zinc ribbon" evidence="4">
    <location>
        <begin position="254"/>
        <end position="303"/>
    </location>
</feature>
<keyword evidence="2" id="KW-0472">Membrane</keyword>
<dbReference type="GO" id="GO:0071788">
    <property type="term" value="P:endoplasmic reticulum tubular network maintenance"/>
    <property type="evidence" value="ECO:0007669"/>
    <property type="project" value="UniProtKB-UniRule"/>
</dbReference>
<keyword evidence="6" id="KW-1185">Reference proteome</keyword>
<protein>
    <recommendedName>
        <fullName evidence="2">Endoplasmic reticulum junction formation protein lunapark</fullName>
    </recommendedName>
</protein>
<keyword evidence="2" id="KW-0256">Endoplasmic reticulum</keyword>
<evidence type="ECO:0000256" key="3">
    <source>
        <dbReference type="SAM" id="MobiDB-lite"/>
    </source>
</evidence>
<feature type="compositionally biased region" description="Basic and acidic residues" evidence="3">
    <location>
        <begin position="398"/>
        <end position="421"/>
    </location>
</feature>
<feature type="compositionally biased region" description="Basic and acidic residues" evidence="3">
    <location>
        <begin position="362"/>
        <end position="377"/>
    </location>
</feature>
<accession>A0A812DN25</accession>
<dbReference type="Pfam" id="PF10058">
    <property type="entry name" value="Zn_ribbon_10"/>
    <property type="match status" value="1"/>
</dbReference>
<comment type="domain">
    <text evidence="2">The C4-type zinc finger motif is necessary both for its ER three-way tubular junction localization and formation.</text>
</comment>
<dbReference type="EMBL" id="CAHIKZ030003660">
    <property type="protein sequence ID" value="CAE1302829.1"/>
    <property type="molecule type" value="Genomic_DNA"/>
</dbReference>
<feature type="compositionally biased region" description="Basic and acidic residues" evidence="3">
    <location>
        <begin position="147"/>
        <end position="159"/>
    </location>
</feature>
<keyword evidence="2" id="KW-0812">Transmembrane</keyword>
<comment type="subcellular location">
    <subcellularLocation>
        <location evidence="2">Endoplasmic reticulum membrane</location>
        <topology evidence="2">Multi-pass membrane protein</topology>
    </subcellularLocation>
</comment>
<dbReference type="PANTHER" id="PTHR22166">
    <property type="entry name" value="ENDOPLASMIC RETICULUM JUNCTION FORMATION PROTEIN LUNAPARK"/>
    <property type="match status" value="1"/>
</dbReference>
<comment type="function">
    <text evidence="2">Plays a role in determining ER morphology.</text>
</comment>
<dbReference type="OrthoDB" id="1725934at2759"/>
<keyword evidence="2" id="KW-0862">Zinc</keyword>
<dbReference type="Proteomes" id="UP000597762">
    <property type="component" value="Unassembled WGS sequence"/>
</dbReference>
<name>A0A812DN25_ACAPH</name>
<sequence length="457" mass="52304">MGLIISKFRKQKTTIEILEEIEKSIAIHQRFRRQNQEYQKNFIGSLILYSVIIYVVAAVLFFIFYFPQSWKDWLFASIPLLLFPILIWLVKKVVHWYLVKRISSNEVALQELQDKKKDILEDVMENETYKKAKEILKRFDPSQFKKLEVEKPAEGKSGTETDQVSPDKSAKQEKKVVRQRIVTTRTMSPVMRMPNPVQPMSAPHPHQRSNPSVGSMQMISQMNGRQMSMVPPGYGLSPGPPMPRPVPPRERKTLDKFVDYLVGEGPQNRYALICRYCHSHNGMAMKEEFEYISFRCCYCYHLNPAKKQRPHAPRLDFPTPQSSPARRAITAPDSKSNGDKESSGEEDNLSANSEKSDDESKDESKDETIETETKVEGGMEEEVSESVENADNVPMADEIGKEENADEGVEKQVEDEMQSEIKQDESALTQDITEGLEADNQLEAETTIGLQEHHKDD</sequence>
<dbReference type="AlphaFoldDB" id="A0A812DN25"/>
<keyword evidence="2" id="KW-1133">Transmembrane helix</keyword>
<evidence type="ECO:0000313" key="6">
    <source>
        <dbReference type="Proteomes" id="UP000597762"/>
    </source>
</evidence>
<dbReference type="PANTHER" id="PTHR22166:SF12">
    <property type="entry name" value="ENDOPLASMIC RETICULUM JUNCTION FORMATION PROTEIN LUNAPARK"/>
    <property type="match status" value="1"/>
</dbReference>
<keyword evidence="2" id="KW-0863">Zinc-finger</keyword>
<dbReference type="InterPro" id="IPR040115">
    <property type="entry name" value="Lnp"/>
</dbReference>
<comment type="caution">
    <text evidence="5">The sequence shown here is derived from an EMBL/GenBank/DDBJ whole genome shotgun (WGS) entry which is preliminary data.</text>
</comment>
<dbReference type="GO" id="GO:0098826">
    <property type="term" value="C:endoplasmic reticulum tubular network membrane"/>
    <property type="evidence" value="ECO:0007669"/>
    <property type="project" value="UniProtKB-UniRule"/>
</dbReference>
<feature type="region of interest" description="Disordered" evidence="3">
    <location>
        <begin position="147"/>
        <end position="177"/>
    </location>
</feature>
<dbReference type="GO" id="GO:1903373">
    <property type="term" value="P:positive regulation of endoplasmic reticulum tubular network organization"/>
    <property type="evidence" value="ECO:0007669"/>
    <property type="project" value="UniProtKB-UniRule"/>
</dbReference>
<feature type="transmembrane region" description="Helical" evidence="2">
    <location>
        <begin position="42"/>
        <end position="67"/>
    </location>
</feature>